<dbReference type="InterPro" id="IPR018376">
    <property type="entry name" value="Enoyl-CoA_hyd/isom_CS"/>
</dbReference>
<dbReference type="PANTHER" id="PTHR11941">
    <property type="entry name" value="ENOYL-COA HYDRATASE-RELATED"/>
    <property type="match status" value="1"/>
</dbReference>
<dbReference type="PANTHER" id="PTHR11941:SF175">
    <property type="entry name" value="ENOYL-COA HYDRATASE-RELATED"/>
    <property type="match status" value="1"/>
</dbReference>
<evidence type="ECO:0008006" key="6">
    <source>
        <dbReference type="Google" id="ProtNLM"/>
    </source>
</evidence>
<evidence type="ECO:0000256" key="1">
    <source>
        <dbReference type="ARBA" id="ARBA00005254"/>
    </source>
</evidence>
<keyword evidence="5" id="KW-1185">Reference proteome</keyword>
<dbReference type="Proteomes" id="UP000422108">
    <property type="component" value="Chromosome"/>
</dbReference>
<reference evidence="4 5" key="1">
    <citation type="submission" date="2019-11" db="EMBL/GenBank/DDBJ databases">
        <title>Comparative genomics of hydrocarbon-degrading Desulfosarcina strains.</title>
        <authorList>
            <person name="Watanabe M."/>
            <person name="Kojima H."/>
            <person name="Fukui M."/>
        </authorList>
    </citation>
    <scope>NUCLEOTIDE SEQUENCE [LARGE SCALE GENOMIC DNA]</scope>
    <source>
        <strain evidence="5">oXyS1</strain>
    </source>
</reference>
<dbReference type="FunFam" id="3.90.226.10:FF:000009">
    <property type="entry name" value="Carnitinyl-CoA dehydratase"/>
    <property type="match status" value="1"/>
</dbReference>
<gene>
    <name evidence="4" type="ORF">DSCOOX_37580</name>
</gene>
<keyword evidence="2" id="KW-0456">Lyase</keyword>
<dbReference type="PROSITE" id="PS00166">
    <property type="entry name" value="ENOYL_COA_HYDRATASE"/>
    <property type="match status" value="1"/>
</dbReference>
<evidence type="ECO:0000256" key="2">
    <source>
        <dbReference type="ARBA" id="ARBA00023239"/>
    </source>
</evidence>
<dbReference type="Gene3D" id="3.90.226.10">
    <property type="entry name" value="2-enoyl-CoA Hydratase, Chain A, domain 1"/>
    <property type="match status" value="1"/>
</dbReference>
<sequence length="252" mass="27536">MMKPEINDHVAVIRIDHPPANAWDLTTMTDFGKAIAQVESDPSVRVLIITGAGDKFFSAGFDVSDAENTAAISNLGRDVWRRLDRFPKPVIAAINGYALGGGLELAMACHFRLLADAPRLKMGLTELNLGIIPGWGGTQRLPRLVGRAKALEMILFSQTLDAREAFDCGLVDRLVPPEQLLDEAMVMAKRLAERPPVAVRCVLDAFSAGTYEGLDQGLMTEAEGAGTVRQTEDREEGFAAFKEKRKPRFVGR</sequence>
<dbReference type="GO" id="GO:0006635">
    <property type="term" value="P:fatty acid beta-oxidation"/>
    <property type="evidence" value="ECO:0007669"/>
    <property type="project" value="TreeGrafter"/>
</dbReference>
<dbReference type="GO" id="GO:0016829">
    <property type="term" value="F:lyase activity"/>
    <property type="evidence" value="ECO:0007669"/>
    <property type="project" value="UniProtKB-KW"/>
</dbReference>
<evidence type="ECO:0000256" key="3">
    <source>
        <dbReference type="RuleBase" id="RU003707"/>
    </source>
</evidence>
<dbReference type="CDD" id="cd06558">
    <property type="entry name" value="crotonase-like"/>
    <property type="match status" value="1"/>
</dbReference>
<dbReference type="RefSeq" id="WP_155311619.1">
    <property type="nucleotide sequence ID" value="NZ_AP021879.1"/>
</dbReference>
<dbReference type="EMBL" id="AP021879">
    <property type="protein sequence ID" value="BBO90578.1"/>
    <property type="molecule type" value="Genomic_DNA"/>
</dbReference>
<dbReference type="Pfam" id="PF00378">
    <property type="entry name" value="ECH_1"/>
    <property type="match status" value="1"/>
</dbReference>
<organism evidence="4 5">
    <name type="scientific">Desulfosarcina ovata subsp. ovata</name>
    <dbReference type="NCBI Taxonomy" id="2752305"/>
    <lineage>
        <taxon>Bacteria</taxon>
        <taxon>Pseudomonadati</taxon>
        <taxon>Thermodesulfobacteriota</taxon>
        <taxon>Desulfobacteria</taxon>
        <taxon>Desulfobacterales</taxon>
        <taxon>Desulfosarcinaceae</taxon>
        <taxon>Desulfosarcina</taxon>
    </lineage>
</organism>
<comment type="similarity">
    <text evidence="1 3">Belongs to the enoyl-CoA hydratase/isomerase family.</text>
</comment>
<name>A0A5K8ADL1_9BACT</name>
<evidence type="ECO:0000313" key="5">
    <source>
        <dbReference type="Proteomes" id="UP000422108"/>
    </source>
</evidence>
<accession>A0A5K8ADL1</accession>
<proteinExistence type="inferred from homology"/>
<dbReference type="InterPro" id="IPR029045">
    <property type="entry name" value="ClpP/crotonase-like_dom_sf"/>
</dbReference>
<evidence type="ECO:0000313" key="4">
    <source>
        <dbReference type="EMBL" id="BBO90578.1"/>
    </source>
</evidence>
<dbReference type="SUPFAM" id="SSF52096">
    <property type="entry name" value="ClpP/crotonase"/>
    <property type="match status" value="1"/>
</dbReference>
<protein>
    <recommendedName>
        <fullName evidence="6">Enoyl-CoA hydratase</fullName>
    </recommendedName>
</protein>
<dbReference type="AlphaFoldDB" id="A0A5K8ADL1"/>
<dbReference type="InterPro" id="IPR001753">
    <property type="entry name" value="Enoyl-CoA_hydra/iso"/>
</dbReference>